<evidence type="ECO:0000313" key="3">
    <source>
        <dbReference type="EMBL" id="UWL62024.1"/>
    </source>
</evidence>
<feature type="signal peptide" evidence="1">
    <location>
        <begin position="1"/>
        <end position="22"/>
    </location>
</feature>
<protein>
    <submittedName>
        <fullName evidence="3">Heme-binding beta-barrel domain-containing protein</fullName>
    </submittedName>
</protein>
<accession>A0ABY5UJ22</accession>
<evidence type="ECO:0000313" key="4">
    <source>
        <dbReference type="Proteomes" id="UP001058739"/>
    </source>
</evidence>
<feature type="domain" description="THAP4-like heme-binding" evidence="2">
    <location>
        <begin position="39"/>
        <end position="215"/>
    </location>
</feature>
<keyword evidence="1" id="KW-0732">Signal</keyword>
<evidence type="ECO:0000259" key="2">
    <source>
        <dbReference type="Pfam" id="PF08768"/>
    </source>
</evidence>
<evidence type="ECO:0000256" key="1">
    <source>
        <dbReference type="SAM" id="SignalP"/>
    </source>
</evidence>
<sequence length="217" mass="23542">MFRLSVALLAVSFSASTLPSYAEDMAPAPTSGTIVDGLDLGPLAKLVGTWKTEETGGVDVAPGQAQSPVGKGGVAVEPYYEVFTFEPAAGATNASDQSLTALYYKQEVFRKKDGAKFHDQRGYLIYDKKNDVVYNSFCIPRAVCVVAEGKAGDVMTLETKDQGIAESNYMLNNDNTLKFSIDMDFSKDKLQYSQTTNLNVYGKPFAHKDTSTLKKVS</sequence>
<dbReference type="InterPro" id="IPR012674">
    <property type="entry name" value="Calycin"/>
</dbReference>
<dbReference type="PIRSF" id="PIRSF036226">
    <property type="entry name" value="UCP036226"/>
    <property type="match status" value="1"/>
</dbReference>
<dbReference type="RefSeq" id="WP_121981999.1">
    <property type="nucleotide sequence ID" value="NZ_CP099968.1"/>
</dbReference>
<dbReference type="Pfam" id="PF08768">
    <property type="entry name" value="THAP4_heme-bd"/>
    <property type="match status" value="1"/>
</dbReference>
<dbReference type="Proteomes" id="UP001058739">
    <property type="component" value="Chromosome 02"/>
</dbReference>
<gene>
    <name evidence="3" type="ORF">NIK97_19350</name>
</gene>
<name>A0ABY5UJ22_9HYPH</name>
<dbReference type="EMBL" id="CP099968">
    <property type="protein sequence ID" value="UWL62024.1"/>
    <property type="molecule type" value="Genomic_DNA"/>
</dbReference>
<dbReference type="InterPro" id="IPR014602">
    <property type="entry name" value="UCP036226"/>
</dbReference>
<keyword evidence="4" id="KW-1185">Reference proteome</keyword>
<dbReference type="Gene3D" id="2.40.128.20">
    <property type="match status" value="1"/>
</dbReference>
<feature type="chain" id="PRO_5046958464" evidence="1">
    <location>
        <begin position="23"/>
        <end position="217"/>
    </location>
</feature>
<dbReference type="InterPro" id="IPR014878">
    <property type="entry name" value="THAP4-like_heme-bd"/>
</dbReference>
<proteinExistence type="predicted"/>
<organism evidence="3 4">
    <name type="scientific">Brucella pseudintermedia</name>
    <dbReference type="NCBI Taxonomy" id="370111"/>
    <lineage>
        <taxon>Bacteria</taxon>
        <taxon>Pseudomonadati</taxon>
        <taxon>Pseudomonadota</taxon>
        <taxon>Alphaproteobacteria</taxon>
        <taxon>Hyphomicrobiales</taxon>
        <taxon>Brucellaceae</taxon>
        <taxon>Brucella/Ochrobactrum group</taxon>
        <taxon>Brucella</taxon>
    </lineage>
</organism>
<reference evidence="3" key="1">
    <citation type="submission" date="2022-06" db="EMBL/GenBank/DDBJ databases">
        <title>Complete Genome Sequence of Deoxynivalenol-bioadsorption Ochrobactrum pseudintermedium ASAG-D25.</title>
        <authorList>
            <person name="Wang N."/>
        </authorList>
    </citation>
    <scope>NUCLEOTIDE SEQUENCE</scope>
    <source>
        <strain evidence="3">ASAG-D25</strain>
    </source>
</reference>
<dbReference type="SUPFAM" id="SSF50814">
    <property type="entry name" value="Lipocalins"/>
    <property type="match status" value="1"/>
</dbReference>